<evidence type="ECO:0000313" key="4">
    <source>
        <dbReference type="Proteomes" id="UP000319976"/>
    </source>
</evidence>
<dbReference type="KEGG" id="chya:V22_21790"/>
<keyword evidence="1" id="KW-0472">Membrane</keyword>
<dbReference type="OrthoDB" id="210622at2"/>
<evidence type="ECO:0000259" key="2">
    <source>
        <dbReference type="Pfam" id="PF07596"/>
    </source>
</evidence>
<sequence length="327" mass="35265">MTHTHRSRQREGFTLIELLVVIAIIAILVALLLPAVQQAREAARRSSCKNNLKQIGLALHNYHDSHRTFPPGAVPNTITTSPLDYSGAGWGWPVHLLPFMEQQALYNKLPVSQIPSVISNATLTVDDIDQTVIANFICPSDANSTQLSPIDDSGPCEIACARFMTSTSRGIGYSSYPGNFGSNPLHAGYIGEVNITDPSSCNGLFCAGKSIRLRDITDGTSNSLMVGERSIINGGANWLGIRNTSATGLGDGGHSQVLFSTYRVNNPINKVYVNNSQLDDAYTGSFHVGGAQFCMSDGSVHFLSENIDFTTLENLGQRNDGEIIGEF</sequence>
<dbReference type="InterPro" id="IPR012902">
    <property type="entry name" value="N_methyl_site"/>
</dbReference>
<evidence type="ECO:0000313" key="3">
    <source>
        <dbReference type="EMBL" id="QDT64934.1"/>
    </source>
</evidence>
<keyword evidence="1" id="KW-0812">Transmembrane</keyword>
<feature type="transmembrane region" description="Helical" evidence="1">
    <location>
        <begin position="12"/>
        <end position="36"/>
    </location>
</feature>
<dbReference type="InterPro" id="IPR011453">
    <property type="entry name" value="DUF1559"/>
</dbReference>
<dbReference type="Proteomes" id="UP000319976">
    <property type="component" value="Chromosome"/>
</dbReference>
<dbReference type="PANTHER" id="PTHR30093">
    <property type="entry name" value="GENERAL SECRETION PATHWAY PROTEIN G"/>
    <property type="match status" value="1"/>
</dbReference>
<dbReference type="Gene3D" id="3.30.700.10">
    <property type="entry name" value="Glycoprotein, Type 4 Pilin"/>
    <property type="match status" value="1"/>
</dbReference>
<feature type="domain" description="DUF1559" evidence="2">
    <location>
        <begin position="37"/>
        <end position="309"/>
    </location>
</feature>
<dbReference type="AlphaFoldDB" id="A0A517T971"/>
<gene>
    <name evidence="3" type="primary">xcpT_22</name>
    <name evidence="3" type="ORF">V22_21790</name>
</gene>
<reference evidence="3 4" key="1">
    <citation type="submission" date="2019-02" db="EMBL/GenBank/DDBJ databases">
        <title>Deep-cultivation of Planctomycetes and their phenomic and genomic characterization uncovers novel biology.</title>
        <authorList>
            <person name="Wiegand S."/>
            <person name="Jogler M."/>
            <person name="Boedeker C."/>
            <person name="Pinto D."/>
            <person name="Vollmers J."/>
            <person name="Rivas-Marin E."/>
            <person name="Kohn T."/>
            <person name="Peeters S.H."/>
            <person name="Heuer A."/>
            <person name="Rast P."/>
            <person name="Oberbeckmann S."/>
            <person name="Bunk B."/>
            <person name="Jeske O."/>
            <person name="Meyerdierks A."/>
            <person name="Storesund J.E."/>
            <person name="Kallscheuer N."/>
            <person name="Luecker S."/>
            <person name="Lage O.M."/>
            <person name="Pohl T."/>
            <person name="Merkel B.J."/>
            <person name="Hornburger P."/>
            <person name="Mueller R.-W."/>
            <person name="Bruemmer F."/>
            <person name="Labrenz M."/>
            <person name="Spormann A.M."/>
            <person name="Op den Camp H."/>
            <person name="Overmann J."/>
            <person name="Amann R."/>
            <person name="Jetten M.S.M."/>
            <person name="Mascher T."/>
            <person name="Medema M.H."/>
            <person name="Devos D.P."/>
            <person name="Kaster A.-K."/>
            <person name="Ovreas L."/>
            <person name="Rohde M."/>
            <person name="Galperin M.Y."/>
            <person name="Jogler C."/>
        </authorList>
    </citation>
    <scope>NUCLEOTIDE SEQUENCE [LARGE SCALE GENOMIC DNA]</scope>
    <source>
        <strain evidence="3 4">V22</strain>
    </source>
</reference>
<protein>
    <submittedName>
        <fullName evidence="3">Type II secretion system protein G</fullName>
    </submittedName>
</protein>
<dbReference type="SUPFAM" id="SSF54523">
    <property type="entry name" value="Pili subunits"/>
    <property type="match status" value="1"/>
</dbReference>
<proteinExistence type="predicted"/>
<dbReference type="Pfam" id="PF07963">
    <property type="entry name" value="N_methyl"/>
    <property type="match status" value="1"/>
</dbReference>
<evidence type="ECO:0000256" key="1">
    <source>
        <dbReference type="SAM" id="Phobius"/>
    </source>
</evidence>
<dbReference type="InterPro" id="IPR027558">
    <property type="entry name" value="Pre_pil_HX9DG_C"/>
</dbReference>
<dbReference type="EMBL" id="CP036316">
    <property type="protein sequence ID" value="QDT64934.1"/>
    <property type="molecule type" value="Genomic_DNA"/>
</dbReference>
<dbReference type="Pfam" id="PF07596">
    <property type="entry name" value="SBP_bac_10"/>
    <property type="match status" value="1"/>
</dbReference>
<keyword evidence="4" id="KW-1185">Reference proteome</keyword>
<dbReference type="InterPro" id="IPR045584">
    <property type="entry name" value="Pilin-like"/>
</dbReference>
<accession>A0A517T971</accession>
<name>A0A517T971_9PLAN</name>
<organism evidence="3 4">
    <name type="scientific">Calycomorphotria hydatis</name>
    <dbReference type="NCBI Taxonomy" id="2528027"/>
    <lineage>
        <taxon>Bacteria</taxon>
        <taxon>Pseudomonadati</taxon>
        <taxon>Planctomycetota</taxon>
        <taxon>Planctomycetia</taxon>
        <taxon>Planctomycetales</taxon>
        <taxon>Planctomycetaceae</taxon>
        <taxon>Calycomorphotria</taxon>
    </lineage>
</organism>
<dbReference type="NCBIfam" id="TIGR02532">
    <property type="entry name" value="IV_pilin_GFxxxE"/>
    <property type="match status" value="1"/>
</dbReference>
<keyword evidence="1" id="KW-1133">Transmembrane helix</keyword>
<dbReference type="NCBIfam" id="TIGR04294">
    <property type="entry name" value="pre_pil_HX9DG"/>
    <property type="match status" value="1"/>
</dbReference>
<dbReference type="PANTHER" id="PTHR30093:SF2">
    <property type="entry name" value="TYPE II SECRETION SYSTEM PROTEIN H"/>
    <property type="match status" value="1"/>
</dbReference>
<dbReference type="RefSeq" id="WP_145262516.1">
    <property type="nucleotide sequence ID" value="NZ_CP036316.1"/>
</dbReference>
<dbReference type="PROSITE" id="PS00409">
    <property type="entry name" value="PROKAR_NTER_METHYL"/>
    <property type="match status" value="1"/>
</dbReference>